<comment type="caution">
    <text evidence="8">The sequence shown here is derived from an EMBL/GenBank/DDBJ whole genome shotgun (WGS) entry which is preliminary data.</text>
</comment>
<proteinExistence type="predicted"/>
<keyword evidence="3 6" id="KW-0812">Transmembrane</keyword>
<dbReference type="InterPro" id="IPR017850">
    <property type="entry name" value="Alkaline_phosphatase_core_sf"/>
</dbReference>
<keyword evidence="2" id="KW-1003">Cell membrane</keyword>
<evidence type="ECO:0000256" key="2">
    <source>
        <dbReference type="ARBA" id="ARBA00022475"/>
    </source>
</evidence>
<dbReference type="Proteomes" id="UP000660024">
    <property type="component" value="Unassembled WGS sequence"/>
</dbReference>
<protein>
    <submittedName>
        <fullName evidence="8">Sulfatase-like hydrolase/transferase</fullName>
    </submittedName>
</protein>
<dbReference type="InterPro" id="IPR012160">
    <property type="entry name" value="LtaS-like"/>
</dbReference>
<keyword evidence="9" id="KW-1185">Reference proteome</keyword>
<dbReference type="Pfam" id="PF00884">
    <property type="entry name" value="Sulfatase"/>
    <property type="match status" value="1"/>
</dbReference>
<keyword evidence="5 6" id="KW-0472">Membrane</keyword>
<evidence type="ECO:0000256" key="1">
    <source>
        <dbReference type="ARBA" id="ARBA00004651"/>
    </source>
</evidence>
<feature type="transmembrane region" description="Helical" evidence="6">
    <location>
        <begin position="12"/>
        <end position="34"/>
    </location>
</feature>
<dbReference type="InterPro" id="IPR050448">
    <property type="entry name" value="OpgB/LTA_synthase_biosynth"/>
</dbReference>
<evidence type="ECO:0000256" key="4">
    <source>
        <dbReference type="ARBA" id="ARBA00022989"/>
    </source>
</evidence>
<organism evidence="8 9">
    <name type="scientific">Pedobacter segetis</name>
    <dbReference type="NCBI Taxonomy" id="2793069"/>
    <lineage>
        <taxon>Bacteria</taxon>
        <taxon>Pseudomonadati</taxon>
        <taxon>Bacteroidota</taxon>
        <taxon>Sphingobacteriia</taxon>
        <taxon>Sphingobacteriales</taxon>
        <taxon>Sphingobacteriaceae</taxon>
        <taxon>Pedobacter</taxon>
    </lineage>
</organism>
<dbReference type="Gene3D" id="3.30.1120.80">
    <property type="match status" value="1"/>
</dbReference>
<evidence type="ECO:0000256" key="3">
    <source>
        <dbReference type="ARBA" id="ARBA00022692"/>
    </source>
</evidence>
<gene>
    <name evidence="8" type="ORF">I5M32_08630</name>
</gene>
<reference evidence="8 9" key="1">
    <citation type="submission" date="2020-12" db="EMBL/GenBank/DDBJ databases">
        <title>Bacterial novel species Pedobacter sp. SD-b isolated from soil.</title>
        <authorList>
            <person name="Jung H.-Y."/>
        </authorList>
    </citation>
    <scope>NUCLEOTIDE SEQUENCE [LARGE SCALE GENOMIC DNA]</scope>
    <source>
        <strain evidence="8 9">SD-b</strain>
    </source>
</reference>
<keyword evidence="4 6" id="KW-1133">Transmembrane helix</keyword>
<dbReference type="PANTHER" id="PTHR47371:SF3">
    <property type="entry name" value="PHOSPHOGLYCEROL TRANSFERASE I"/>
    <property type="match status" value="1"/>
</dbReference>
<accession>A0ABS1BJE1</accession>
<dbReference type="Gene3D" id="3.40.720.10">
    <property type="entry name" value="Alkaline Phosphatase, subunit A"/>
    <property type="match status" value="1"/>
</dbReference>
<feature type="transmembrane region" description="Helical" evidence="6">
    <location>
        <begin position="54"/>
        <end position="74"/>
    </location>
</feature>
<feature type="domain" description="Sulfatase N-terminal" evidence="7">
    <location>
        <begin position="270"/>
        <end position="543"/>
    </location>
</feature>
<evidence type="ECO:0000256" key="5">
    <source>
        <dbReference type="ARBA" id="ARBA00023136"/>
    </source>
</evidence>
<dbReference type="PANTHER" id="PTHR47371">
    <property type="entry name" value="LIPOTEICHOIC ACID SYNTHASE"/>
    <property type="match status" value="1"/>
</dbReference>
<comment type="subcellular location">
    <subcellularLocation>
        <location evidence="1">Cell membrane</location>
        <topology evidence="1">Multi-pass membrane protein</topology>
    </subcellularLocation>
</comment>
<evidence type="ECO:0000313" key="8">
    <source>
        <dbReference type="EMBL" id="MBK0383023.1"/>
    </source>
</evidence>
<evidence type="ECO:0000256" key="6">
    <source>
        <dbReference type="SAM" id="Phobius"/>
    </source>
</evidence>
<evidence type="ECO:0000259" key="7">
    <source>
        <dbReference type="Pfam" id="PF00884"/>
    </source>
</evidence>
<feature type="transmembrane region" description="Helical" evidence="6">
    <location>
        <begin position="172"/>
        <end position="190"/>
    </location>
</feature>
<dbReference type="SUPFAM" id="SSF53649">
    <property type="entry name" value="Alkaline phosphatase-like"/>
    <property type="match status" value="1"/>
</dbReference>
<dbReference type="CDD" id="cd16015">
    <property type="entry name" value="LTA_synthase"/>
    <property type="match status" value="1"/>
</dbReference>
<dbReference type="RefSeq" id="WP_200585828.1">
    <property type="nucleotide sequence ID" value="NZ_JAEHFY010000010.1"/>
</dbReference>
<dbReference type="InterPro" id="IPR000917">
    <property type="entry name" value="Sulfatase_N"/>
</dbReference>
<feature type="transmembrane region" description="Helical" evidence="6">
    <location>
        <begin position="86"/>
        <end position="106"/>
    </location>
</feature>
<name>A0ABS1BJE1_9SPHI</name>
<dbReference type="EMBL" id="JAEHFY010000010">
    <property type="protein sequence ID" value="MBK0383023.1"/>
    <property type="molecule type" value="Genomic_DNA"/>
</dbReference>
<feature type="transmembrane region" description="Helical" evidence="6">
    <location>
        <begin position="137"/>
        <end position="160"/>
    </location>
</feature>
<sequence>MLKSLSFFLKYFVCWCIFFFLSRLFFEIAFYQNLSRIKLSEILPSFFYGLHMDASMAGYICALPFLLFGISFFILNANAFLKPIKIYTLVLLAISSIISIADINIYREWGTKLNYRALEFLFSSPSEALASTASSPILLSIIAAVILLFLGVLLFWKFVFKTHYHQKKQNPLLISTPIYLFVLALTFLAIRGGVSVAPMNTSKAYYSQHQILNFAAINTNWFLMSNLIDHQKTNENPYIYYPQDKLEDKIDSIYITDDTLKKEIFAIDKPNIVFIIMESFTADIVKELGGETDVTPKFSELIKEGLFFNHIYAASDRTDKGIVAVISGFPAQATRSIIKENDKQIKLPSIADQLAKNNYQTSFFYGGDTDFSNFRSYILSNQFQRLIDKRNFKKEELKSNWGAYDNVTLGKQIKYLNSIRQPFFSTLLTLTNHEPFQLPVKGKFGDNSVENKFRSTSYYVDQALYQYIQTAKKQKWYANTIFVITADHGHRLPKNINNVYDPKKYHIPLLILGGALKPKFKGKQIHKYGSQVDIVATVLNQLNLPDTAFKYSKNLLNPKLKGFAFFNWDNGFGYIDRNMAISYDPVSERTIFSQQKTDKEVSKATLSKAKAMMQSVYNDYLKY</sequence>
<dbReference type="PIRSF" id="PIRSF005091">
    <property type="entry name" value="Mmb_sulf_HI1246"/>
    <property type="match status" value="1"/>
</dbReference>
<evidence type="ECO:0000313" key="9">
    <source>
        <dbReference type="Proteomes" id="UP000660024"/>
    </source>
</evidence>